<comment type="caution">
    <text evidence="3">The sequence shown here is derived from an EMBL/GenBank/DDBJ whole genome shotgun (WGS) entry which is preliminary data.</text>
</comment>
<reference evidence="3 4" key="1">
    <citation type="journal article" date="2018" name="Gigascience">
        <title>Genomes of trombidid mites reveal novel predicted allergens and laterally-transferred genes associated with secondary metabolism.</title>
        <authorList>
            <person name="Dong X."/>
            <person name="Chaisiri K."/>
            <person name="Xia D."/>
            <person name="Armstrong S.D."/>
            <person name="Fang Y."/>
            <person name="Donnelly M.J."/>
            <person name="Kadowaki T."/>
            <person name="McGarry J.W."/>
            <person name="Darby A.C."/>
            <person name="Makepeace B.L."/>
        </authorList>
    </citation>
    <scope>NUCLEOTIDE SEQUENCE [LARGE SCALE GENOMIC DNA]</scope>
    <source>
        <strain evidence="3">UoL-UT</strain>
    </source>
</reference>
<dbReference type="GO" id="GO:0005524">
    <property type="term" value="F:ATP binding"/>
    <property type="evidence" value="ECO:0007669"/>
    <property type="project" value="InterPro"/>
</dbReference>
<protein>
    <submittedName>
        <fullName evidence="3">STE20-related kinase adapter protein alpha-like protein</fullName>
    </submittedName>
</protein>
<dbReference type="GO" id="GO:0004672">
    <property type="term" value="F:protein kinase activity"/>
    <property type="evidence" value="ECO:0007669"/>
    <property type="project" value="InterPro"/>
</dbReference>
<dbReference type="PROSITE" id="PS50011">
    <property type="entry name" value="PROTEIN_KINASE_DOM"/>
    <property type="match status" value="1"/>
</dbReference>
<dbReference type="OrthoDB" id="840771at2759"/>
<dbReference type="STRING" id="299467.A0A443SPF9"/>
<dbReference type="InterPro" id="IPR011009">
    <property type="entry name" value="Kinase-like_dom_sf"/>
</dbReference>
<proteinExistence type="inferred from homology"/>
<feature type="non-terminal residue" evidence="3">
    <location>
        <position position="349"/>
    </location>
</feature>
<name>A0A443SPF9_9ACAR</name>
<evidence type="ECO:0000256" key="1">
    <source>
        <dbReference type="ARBA" id="ARBA00008874"/>
    </source>
</evidence>
<dbReference type="Gene3D" id="1.10.510.10">
    <property type="entry name" value="Transferase(Phosphotransferase) domain 1"/>
    <property type="match status" value="1"/>
</dbReference>
<dbReference type="EMBL" id="NCKV01000940">
    <property type="protein sequence ID" value="RWS29383.1"/>
    <property type="molecule type" value="Genomic_DNA"/>
</dbReference>
<dbReference type="PANTHER" id="PTHR48014">
    <property type="entry name" value="SERINE/THREONINE-PROTEIN KINASE FRAY2"/>
    <property type="match status" value="1"/>
</dbReference>
<dbReference type="Gene3D" id="3.30.200.20">
    <property type="entry name" value="Phosphorylase Kinase, domain 1"/>
    <property type="match status" value="1"/>
</dbReference>
<accession>A0A443SPF9</accession>
<evidence type="ECO:0000313" key="3">
    <source>
        <dbReference type="EMBL" id="RWS29383.1"/>
    </source>
</evidence>
<evidence type="ECO:0000259" key="2">
    <source>
        <dbReference type="PROSITE" id="PS50011"/>
    </source>
</evidence>
<dbReference type="InterPro" id="IPR000719">
    <property type="entry name" value="Prot_kinase_dom"/>
</dbReference>
<dbReference type="VEuPathDB" id="VectorBase:LDEU002657"/>
<dbReference type="PANTHER" id="PTHR48014:SF21">
    <property type="entry name" value="SERINE_THREONINE-PROTEIN KINASE FRAY2"/>
    <property type="match status" value="1"/>
</dbReference>
<feature type="domain" description="Protein kinase" evidence="2">
    <location>
        <begin position="1"/>
        <end position="311"/>
    </location>
</feature>
<dbReference type="AlphaFoldDB" id="A0A443SPF9"/>
<dbReference type="Pfam" id="PF00069">
    <property type="entry name" value="Pkinase"/>
    <property type="match status" value="1"/>
</dbReference>
<dbReference type="GO" id="GO:0006611">
    <property type="term" value="P:protein export from nucleus"/>
    <property type="evidence" value="ECO:0007669"/>
    <property type="project" value="TreeGrafter"/>
</dbReference>
<dbReference type="InterPro" id="IPR047173">
    <property type="entry name" value="STRAD_A/B-like"/>
</dbReference>
<evidence type="ECO:0000313" key="4">
    <source>
        <dbReference type="Proteomes" id="UP000288716"/>
    </source>
</evidence>
<dbReference type="GO" id="GO:0043539">
    <property type="term" value="F:protein serine/threonine kinase activator activity"/>
    <property type="evidence" value="ECO:0007669"/>
    <property type="project" value="InterPro"/>
</dbReference>
<dbReference type="GO" id="GO:1902554">
    <property type="term" value="C:serine/threonine protein kinase complex"/>
    <property type="evidence" value="ECO:0007669"/>
    <property type="project" value="TreeGrafter"/>
</dbReference>
<comment type="similarity">
    <text evidence="1">Belongs to the protein kinase superfamily. STE Ser/Thr protein kinase family. STE20 subfamily.</text>
</comment>
<dbReference type="Proteomes" id="UP000288716">
    <property type="component" value="Unassembled WGS sequence"/>
</dbReference>
<sequence length="349" mass="39486">MANASIYCSSMSMQLFRESGDEFEIGDRIDRDINVVQHKNSGVRFMVKRIDVLSIDVSELEDVKKDVITTRQLKHKNILPYFSCFVNKSLNEVWLLSPLCDYGSASNLSTELKLQEVSISFIIRDTLCALEYLHTRGIIHRAVRGSHILIHRATGSCMLTGLKYSTPVIKNGKWQLAVHDYPSNGITNLNWLAPEVLEQNLLGYDAKSDIYSLGITCCELANGVVPFAELQPTEMLLDKLTGNFPRLIDSTCQDLHKLDVNAMTAEDKIKHEMYLKRRFSDAFHSFTTDLCLGVDAERRPSATQLLSHNFITKQKKKYPNLIASLEADGIKPNMQLSPENTQTKISRKK</sequence>
<keyword evidence="4" id="KW-1185">Reference proteome</keyword>
<keyword evidence="3" id="KW-0418">Kinase</keyword>
<dbReference type="SUPFAM" id="SSF56112">
    <property type="entry name" value="Protein kinase-like (PK-like)"/>
    <property type="match status" value="1"/>
</dbReference>
<gene>
    <name evidence="3" type="ORF">B4U80_10766</name>
</gene>
<organism evidence="3 4">
    <name type="scientific">Leptotrombidium deliense</name>
    <dbReference type="NCBI Taxonomy" id="299467"/>
    <lineage>
        <taxon>Eukaryota</taxon>
        <taxon>Metazoa</taxon>
        <taxon>Ecdysozoa</taxon>
        <taxon>Arthropoda</taxon>
        <taxon>Chelicerata</taxon>
        <taxon>Arachnida</taxon>
        <taxon>Acari</taxon>
        <taxon>Acariformes</taxon>
        <taxon>Trombidiformes</taxon>
        <taxon>Prostigmata</taxon>
        <taxon>Anystina</taxon>
        <taxon>Parasitengona</taxon>
        <taxon>Trombiculoidea</taxon>
        <taxon>Trombiculidae</taxon>
        <taxon>Leptotrombidium</taxon>
    </lineage>
</organism>
<keyword evidence="3" id="KW-0808">Transferase</keyword>